<feature type="domain" description="Peptidoglycan binding-like" evidence="1">
    <location>
        <begin position="256"/>
        <end position="312"/>
    </location>
</feature>
<evidence type="ECO:0000259" key="1">
    <source>
        <dbReference type="Pfam" id="PF01471"/>
    </source>
</evidence>
<name>A0A1Z4MRL8_9CYAN</name>
<organism evidence="2 3">
    <name type="scientific">Tolypothrix tenuis PCC 7101</name>
    <dbReference type="NCBI Taxonomy" id="231146"/>
    <lineage>
        <taxon>Bacteria</taxon>
        <taxon>Bacillati</taxon>
        <taxon>Cyanobacteriota</taxon>
        <taxon>Cyanophyceae</taxon>
        <taxon>Nostocales</taxon>
        <taxon>Tolypothrichaceae</taxon>
        <taxon>Tolypothrix</taxon>
    </lineage>
</organism>
<keyword evidence="3" id="KW-1185">Reference proteome</keyword>
<dbReference type="AlphaFoldDB" id="A0A1Z4MRL8"/>
<protein>
    <submittedName>
        <fullName evidence="2">Peptidoglycan-binding domain 1</fullName>
    </submittedName>
</protein>
<proteinExistence type="predicted"/>
<dbReference type="SUPFAM" id="SSF47090">
    <property type="entry name" value="PGBD-like"/>
    <property type="match status" value="5"/>
</dbReference>
<dbReference type="Gene3D" id="1.10.101.10">
    <property type="entry name" value="PGBD-like superfamily/PGBD"/>
    <property type="match status" value="5"/>
</dbReference>
<evidence type="ECO:0000313" key="3">
    <source>
        <dbReference type="Proteomes" id="UP000218785"/>
    </source>
</evidence>
<dbReference type="InterPro" id="IPR002477">
    <property type="entry name" value="Peptidoglycan-bd-like"/>
</dbReference>
<feature type="domain" description="Peptidoglycan binding-like" evidence="1">
    <location>
        <begin position="107"/>
        <end position="163"/>
    </location>
</feature>
<feature type="domain" description="Peptidoglycan binding-like" evidence="1">
    <location>
        <begin position="188"/>
        <end position="226"/>
    </location>
</feature>
<dbReference type="EMBL" id="AP018248">
    <property type="protein sequence ID" value="BAY96106.1"/>
    <property type="molecule type" value="Genomic_DNA"/>
</dbReference>
<dbReference type="RefSeq" id="WP_321206832.1">
    <property type="nucleotide sequence ID" value="NZ_CAWNJS010000001.1"/>
</dbReference>
<dbReference type="Proteomes" id="UP000218785">
    <property type="component" value="Chromosome"/>
</dbReference>
<dbReference type="InterPro" id="IPR036365">
    <property type="entry name" value="PGBD-like_sf"/>
</dbReference>
<dbReference type="Pfam" id="PF01471">
    <property type="entry name" value="PG_binding_1"/>
    <property type="match status" value="5"/>
</dbReference>
<dbReference type="InterPro" id="IPR036366">
    <property type="entry name" value="PGBDSf"/>
</dbReference>
<gene>
    <name evidence="2" type="ORF">NIES37_00320</name>
</gene>
<evidence type="ECO:0000313" key="2">
    <source>
        <dbReference type="EMBL" id="BAY96106.1"/>
    </source>
</evidence>
<feature type="domain" description="Peptidoglycan binding-like" evidence="1">
    <location>
        <begin position="418"/>
        <end position="474"/>
    </location>
</feature>
<dbReference type="KEGG" id="ttq:NIES37_00320"/>
<sequence>MAFGVWCFYYQLPITNYQLPIPNPQSSIPNTQYQTLDFMEVIGDLHSSTVYEASATLEIVPVPANLRIWNWTKLSSTLAMRFLSVALTLSLLSIAGQTLAVQKVGSNGAEVTNIQQCLQKLGFFRGPVSGKFGSITQQAVIAFQQANKLPADGVVGDSTARSLQQACRGRIATNTSNTTSGNLRLGSRGPEVVKLQQRLQRQGYFQGPITGYFGPQTQQALTRSQQGGRNSTKISQAPSNIPSAGGEYPILLEGSQGPAVTRLQQRLQQLGYFKATPTGKFGPVTKDAVIAFQRYAGLPADGITNRQTWNRLLAPTISPSNPVIPNTTSLAPQQIRELQEGLRQLGYLQANPTGNFGPLTRDALLRFQRDYQLAIDGVADTQALQAVRGVLQNRQAYQAPQVPQAPPQTRNYLTVGDSGDNVKAVQQRLLQLGFFNTNPDGYYGENTRSYVYAFQQHSGIAPTGNVDAQTWQALGLNTSPVNTNANNNQNRYVVVVPIHNADTLNKVRQYIANPVVEKSGLGDYVNAGRFGNRTEAENLSKLLRSYGLDARVEYF</sequence>
<feature type="domain" description="Peptidoglycan binding-like" evidence="1">
    <location>
        <begin position="333"/>
        <end position="386"/>
    </location>
</feature>
<accession>A0A1Z4MRL8</accession>
<reference evidence="2 3" key="1">
    <citation type="submission" date="2017-06" db="EMBL/GenBank/DDBJ databases">
        <title>Genome sequencing of cyanobaciteial culture collection at National Institute for Environmental Studies (NIES).</title>
        <authorList>
            <person name="Hirose Y."/>
            <person name="Shimura Y."/>
            <person name="Fujisawa T."/>
            <person name="Nakamura Y."/>
            <person name="Kawachi M."/>
        </authorList>
    </citation>
    <scope>NUCLEOTIDE SEQUENCE [LARGE SCALE GENOMIC DNA]</scope>
    <source>
        <strain evidence="2 3">NIES-37</strain>
    </source>
</reference>